<evidence type="ECO:0000256" key="1">
    <source>
        <dbReference type="ARBA" id="ARBA00023015"/>
    </source>
</evidence>
<name>A0ABV7B7E9_9GAMM</name>
<comment type="caution">
    <text evidence="7">The sequence shown here is derived from an EMBL/GenBank/DDBJ whole genome shotgun (WGS) entry which is preliminary data.</text>
</comment>
<dbReference type="InterPro" id="IPR000551">
    <property type="entry name" value="MerR-type_HTH_dom"/>
</dbReference>
<protein>
    <submittedName>
        <fullName evidence="7">MerR family DNA-binding protein</fullName>
    </submittedName>
</protein>
<evidence type="ECO:0000256" key="5">
    <source>
        <dbReference type="SAM" id="MobiDB-lite"/>
    </source>
</evidence>
<dbReference type="PROSITE" id="PS50937">
    <property type="entry name" value="HTH_MERR_2"/>
    <property type="match status" value="1"/>
</dbReference>
<reference evidence="8" key="1">
    <citation type="journal article" date="2019" name="Int. J. Syst. Evol. Microbiol.">
        <title>The Global Catalogue of Microorganisms (GCM) 10K type strain sequencing project: providing services to taxonomists for standard genome sequencing and annotation.</title>
        <authorList>
            <consortium name="The Broad Institute Genomics Platform"/>
            <consortium name="The Broad Institute Genome Sequencing Center for Infectious Disease"/>
            <person name="Wu L."/>
            <person name="Ma J."/>
        </authorList>
    </citation>
    <scope>NUCLEOTIDE SEQUENCE [LARGE SCALE GENOMIC DNA]</scope>
    <source>
        <strain evidence="8">KCTC 52660</strain>
    </source>
</reference>
<evidence type="ECO:0000313" key="7">
    <source>
        <dbReference type="EMBL" id="MFC2992195.1"/>
    </source>
</evidence>
<gene>
    <name evidence="7" type="ORF">ACFODV_09155</name>
</gene>
<dbReference type="SUPFAM" id="SSF46955">
    <property type="entry name" value="Putative DNA-binding domain"/>
    <property type="match status" value="1"/>
</dbReference>
<dbReference type="InterPro" id="IPR009061">
    <property type="entry name" value="DNA-bd_dom_put_sf"/>
</dbReference>
<evidence type="ECO:0000313" key="8">
    <source>
        <dbReference type="Proteomes" id="UP001595386"/>
    </source>
</evidence>
<evidence type="ECO:0000256" key="3">
    <source>
        <dbReference type="ARBA" id="ARBA00023163"/>
    </source>
</evidence>
<organism evidence="7 8">
    <name type="scientific">Halomonas tibetensis</name>
    <dbReference type="NCBI Taxonomy" id="2259590"/>
    <lineage>
        <taxon>Bacteria</taxon>
        <taxon>Pseudomonadati</taxon>
        <taxon>Pseudomonadota</taxon>
        <taxon>Gammaproteobacteria</taxon>
        <taxon>Oceanospirillales</taxon>
        <taxon>Halomonadaceae</taxon>
        <taxon>Halomonas</taxon>
    </lineage>
</organism>
<keyword evidence="8" id="KW-1185">Reference proteome</keyword>
<sequence>MKVSELARAAGVTAETVRHYVREGLLAPERHPDNGYQLFEPGDLERLRFIQRARTLGFSVAEIRDILAHADHGDSPCPMVRDLLTSRLPEIQARIADLQALAARMEQALDAWAEMPDGTPDGHSLCRLIESFPEPLDNKERNKERNKKPHTARGNDSDGANGGNTSTEETQ</sequence>
<feature type="coiled-coil region" evidence="4">
    <location>
        <begin position="88"/>
        <end position="115"/>
    </location>
</feature>
<dbReference type="SMART" id="SM00422">
    <property type="entry name" value="HTH_MERR"/>
    <property type="match status" value="1"/>
</dbReference>
<dbReference type="GO" id="GO:0003677">
    <property type="term" value="F:DNA binding"/>
    <property type="evidence" value="ECO:0007669"/>
    <property type="project" value="UniProtKB-KW"/>
</dbReference>
<dbReference type="Proteomes" id="UP001595386">
    <property type="component" value="Unassembled WGS sequence"/>
</dbReference>
<dbReference type="PRINTS" id="PR00040">
    <property type="entry name" value="HTHMERR"/>
</dbReference>
<accession>A0ABV7B7E9</accession>
<evidence type="ECO:0000259" key="6">
    <source>
        <dbReference type="PROSITE" id="PS50937"/>
    </source>
</evidence>
<dbReference type="Gene3D" id="1.10.1660.10">
    <property type="match status" value="1"/>
</dbReference>
<proteinExistence type="predicted"/>
<dbReference type="RefSeq" id="WP_379757985.1">
    <property type="nucleotide sequence ID" value="NZ_JBHRSQ010000012.1"/>
</dbReference>
<dbReference type="PANTHER" id="PTHR30204">
    <property type="entry name" value="REDOX-CYCLING DRUG-SENSING TRANSCRIPTIONAL ACTIVATOR SOXR"/>
    <property type="match status" value="1"/>
</dbReference>
<dbReference type="PANTHER" id="PTHR30204:SF94">
    <property type="entry name" value="HEAVY METAL-DEPENDENT TRANSCRIPTIONAL REGULATOR HI_0293-RELATED"/>
    <property type="match status" value="1"/>
</dbReference>
<dbReference type="EMBL" id="JBHRSQ010000012">
    <property type="protein sequence ID" value="MFC2992195.1"/>
    <property type="molecule type" value="Genomic_DNA"/>
</dbReference>
<keyword evidence="1" id="KW-0805">Transcription regulation</keyword>
<dbReference type="InterPro" id="IPR047057">
    <property type="entry name" value="MerR_fam"/>
</dbReference>
<feature type="domain" description="HTH merR-type" evidence="6">
    <location>
        <begin position="1"/>
        <end position="69"/>
    </location>
</feature>
<dbReference type="CDD" id="cd04787">
    <property type="entry name" value="HTH_HMRTR_unk"/>
    <property type="match status" value="1"/>
</dbReference>
<evidence type="ECO:0000256" key="2">
    <source>
        <dbReference type="ARBA" id="ARBA00023125"/>
    </source>
</evidence>
<keyword evidence="4" id="KW-0175">Coiled coil</keyword>
<dbReference type="Pfam" id="PF00376">
    <property type="entry name" value="MerR"/>
    <property type="match status" value="1"/>
</dbReference>
<feature type="region of interest" description="Disordered" evidence="5">
    <location>
        <begin position="132"/>
        <end position="171"/>
    </location>
</feature>
<evidence type="ECO:0000256" key="4">
    <source>
        <dbReference type="SAM" id="Coils"/>
    </source>
</evidence>
<keyword evidence="3" id="KW-0804">Transcription</keyword>
<dbReference type="InterPro" id="IPR015358">
    <property type="entry name" value="Tscrpt_reg_MerR_DNA-bd"/>
</dbReference>
<keyword evidence="2 7" id="KW-0238">DNA-binding</keyword>
<dbReference type="Pfam" id="PF09278">
    <property type="entry name" value="MerR-DNA-bind"/>
    <property type="match status" value="1"/>
</dbReference>